<protein>
    <recommendedName>
        <fullName evidence="13">DNA 3'-5' helicase</fullName>
        <ecNumber evidence="13">5.6.2.4</ecNumber>
    </recommendedName>
    <alternativeName>
        <fullName evidence="14">DNA 3'-5' helicase II</fullName>
    </alternativeName>
</protein>
<evidence type="ECO:0000256" key="15">
    <source>
        <dbReference type="ARBA" id="ARBA00048988"/>
    </source>
</evidence>
<evidence type="ECO:0000256" key="2">
    <source>
        <dbReference type="ARBA" id="ARBA00022722"/>
    </source>
</evidence>
<keyword evidence="5 16" id="KW-0378">Hydrolase</keyword>
<dbReference type="Gene3D" id="3.40.50.300">
    <property type="entry name" value="P-loop containing nucleotide triphosphate hydrolases"/>
    <property type="match status" value="3"/>
</dbReference>
<keyword evidence="8 16" id="KW-0067">ATP-binding</keyword>
<evidence type="ECO:0000256" key="3">
    <source>
        <dbReference type="ARBA" id="ARBA00022741"/>
    </source>
</evidence>
<dbReference type="RefSeq" id="WP_371386276.1">
    <property type="nucleotide sequence ID" value="NZ_JBGLYH010000018.1"/>
</dbReference>
<keyword evidence="6 16" id="KW-0347">Helicase</keyword>
<dbReference type="Pfam" id="PF00580">
    <property type="entry name" value="UvrD-helicase"/>
    <property type="match status" value="1"/>
</dbReference>
<evidence type="ECO:0000256" key="9">
    <source>
        <dbReference type="ARBA" id="ARBA00023125"/>
    </source>
</evidence>
<evidence type="ECO:0000313" key="20">
    <source>
        <dbReference type="Proteomes" id="UP001568698"/>
    </source>
</evidence>
<keyword evidence="7" id="KW-0269">Exonuclease</keyword>
<evidence type="ECO:0000256" key="6">
    <source>
        <dbReference type="ARBA" id="ARBA00022806"/>
    </source>
</evidence>
<dbReference type="EC" id="5.6.2.4" evidence="13"/>
<dbReference type="PROSITE" id="PS51217">
    <property type="entry name" value="UVRD_HELICASE_CTER"/>
    <property type="match status" value="1"/>
</dbReference>
<evidence type="ECO:0000256" key="14">
    <source>
        <dbReference type="ARBA" id="ARBA00034923"/>
    </source>
</evidence>
<dbReference type="GO" id="GO:0004386">
    <property type="term" value="F:helicase activity"/>
    <property type="evidence" value="ECO:0007669"/>
    <property type="project" value="UniProtKB-KW"/>
</dbReference>
<keyword evidence="9" id="KW-0238">DNA-binding</keyword>
<dbReference type="InterPro" id="IPR038726">
    <property type="entry name" value="PDDEXK_AddAB-type"/>
</dbReference>
<dbReference type="Proteomes" id="UP001568698">
    <property type="component" value="Unassembled WGS sequence"/>
</dbReference>
<comment type="similarity">
    <text evidence="1">Belongs to the helicase family. UvrD subfamily.</text>
</comment>
<dbReference type="InterPro" id="IPR027417">
    <property type="entry name" value="P-loop_NTPase"/>
</dbReference>
<dbReference type="Gene3D" id="1.10.10.160">
    <property type="match status" value="1"/>
</dbReference>
<feature type="binding site" evidence="16">
    <location>
        <begin position="22"/>
        <end position="29"/>
    </location>
    <ligand>
        <name>ATP</name>
        <dbReference type="ChEBI" id="CHEBI:30616"/>
    </ligand>
</feature>
<keyword evidence="4" id="KW-0227">DNA damage</keyword>
<dbReference type="CDD" id="cd17932">
    <property type="entry name" value="DEXQc_UvrD"/>
    <property type="match status" value="1"/>
</dbReference>
<evidence type="ECO:0000259" key="18">
    <source>
        <dbReference type="PROSITE" id="PS51217"/>
    </source>
</evidence>
<evidence type="ECO:0000313" key="19">
    <source>
        <dbReference type="EMBL" id="MEZ7196755.1"/>
    </source>
</evidence>
<keyword evidence="3 16" id="KW-0547">Nucleotide-binding</keyword>
<keyword evidence="20" id="KW-1185">Reference proteome</keyword>
<organism evidence="19 20">
    <name type="scientific">Pseudodesulfovibrio karagichevae</name>
    <dbReference type="NCBI Taxonomy" id="3239305"/>
    <lineage>
        <taxon>Bacteria</taxon>
        <taxon>Pseudomonadati</taxon>
        <taxon>Thermodesulfobacteriota</taxon>
        <taxon>Desulfovibrionia</taxon>
        <taxon>Desulfovibrionales</taxon>
        <taxon>Desulfovibrionaceae</taxon>
    </lineage>
</organism>
<evidence type="ECO:0000256" key="10">
    <source>
        <dbReference type="ARBA" id="ARBA00023204"/>
    </source>
</evidence>
<proteinExistence type="inferred from homology"/>
<dbReference type="Pfam" id="PF12705">
    <property type="entry name" value="PDDEXK_1"/>
    <property type="match status" value="1"/>
</dbReference>
<evidence type="ECO:0000256" key="13">
    <source>
        <dbReference type="ARBA" id="ARBA00034808"/>
    </source>
</evidence>
<dbReference type="InterPro" id="IPR000212">
    <property type="entry name" value="DNA_helicase_UvrD/REP"/>
</dbReference>
<gene>
    <name evidence="19" type="ORF">AB6M95_08355</name>
</gene>
<comment type="caution">
    <text evidence="19">The sequence shown here is derived from an EMBL/GenBank/DDBJ whole genome shotgun (WGS) entry which is preliminary data.</text>
</comment>
<evidence type="ECO:0000256" key="16">
    <source>
        <dbReference type="PROSITE-ProRule" id="PRU00560"/>
    </source>
</evidence>
<reference evidence="19 20" key="1">
    <citation type="submission" date="2024-08" db="EMBL/GenBank/DDBJ databases">
        <title>Sulfate-reducing bacteria isolated from formation water of the oil field in Kazakhstan and description of Pseudodesulfovibrio sp.</title>
        <authorList>
            <person name="Bidzhieva S.K."/>
            <person name="Tourova T.P."/>
            <person name="Grouzdev D.S."/>
            <person name="Beletsky A.V."/>
            <person name="Sokolova D.S."/>
            <person name="Samigullina S.R."/>
            <person name="Poltaraus A.B."/>
            <person name="Avtukh A.N."/>
            <person name="Tereshina V.M."/>
            <person name="Zhaparov N.S."/>
            <person name="Mardanov A.V."/>
            <person name="Nazina T.N."/>
        </authorList>
    </citation>
    <scope>NUCLEOTIDE SEQUENCE [LARGE SCALE GENOMIC DNA]</scope>
    <source>
        <strain evidence="19 20">9FUS</strain>
    </source>
</reference>
<dbReference type="InterPro" id="IPR014017">
    <property type="entry name" value="DNA_helicase_UvrD-like_C"/>
</dbReference>
<keyword evidence="2" id="KW-0540">Nuclease</keyword>
<evidence type="ECO:0000256" key="7">
    <source>
        <dbReference type="ARBA" id="ARBA00022839"/>
    </source>
</evidence>
<comment type="catalytic activity">
    <reaction evidence="15">
        <text>ATP + H2O = ADP + phosphate + H(+)</text>
        <dbReference type="Rhea" id="RHEA:13065"/>
        <dbReference type="ChEBI" id="CHEBI:15377"/>
        <dbReference type="ChEBI" id="CHEBI:15378"/>
        <dbReference type="ChEBI" id="CHEBI:30616"/>
        <dbReference type="ChEBI" id="CHEBI:43474"/>
        <dbReference type="ChEBI" id="CHEBI:456216"/>
        <dbReference type="EC" id="5.6.2.4"/>
    </reaction>
</comment>
<dbReference type="EMBL" id="JBGLYH010000018">
    <property type="protein sequence ID" value="MEZ7196755.1"/>
    <property type="molecule type" value="Genomic_DNA"/>
</dbReference>
<feature type="domain" description="UvrD-like helicase C-terminal" evidence="18">
    <location>
        <begin position="287"/>
        <end position="567"/>
    </location>
</feature>
<feature type="domain" description="UvrD-like helicase ATP-binding" evidence="17">
    <location>
        <begin position="1"/>
        <end position="286"/>
    </location>
</feature>
<dbReference type="SUPFAM" id="SSF52540">
    <property type="entry name" value="P-loop containing nucleoside triphosphate hydrolases"/>
    <property type="match status" value="1"/>
</dbReference>
<sequence>MNYTDDQRKAIETVDKNLQIIACAGSGKTQVISERIAHILDSQGVDPSSIVAFTFTEKAAIELKDRIYGICQKRLGTDQGLGGMYVGTIHGYCLNLLQEPPIYKYLKYKVLSDVCQRLLIDRYSKQSGLTETPLLKDGYLRRWIDSSLYQGLVSICAEADVDYDKIPSGVVASVEKYRSLLHQHKYLDFTTIQMEALNALKSHEELRNKIKEQVRYLIVDEYQDINPLQERIIKTLFDLAGNICVVGDDDQTIYQWRGSDVQNIITFKDRYPNVDTVSIGLNFRSSGAIVDSARQFVEKIPNRLPKKMDSSNSQSFERGDVLALSFKSPVEEADWIVGKIESLHGAAYQDKPHAEERGLCYSDFAVLLRSVKNDARPIMDALDAKDIPYIVSGMDGLFDTPEVNAMRLVYWFLSDYSDGKYTPPSISQVRKSLVDARLGLSQEQIDAGCAFLEEKKKLIPTSNSAELHLQRLYLDFLGTIQLCEEGIDAVSKSTKRSEIAYYNLGKFSTVISDFENIYFKSSVRNLYPEFASFLLYRAPQYYPEGAGENGYGRPDAVQIMTVHKAKGMQWPTVFIPCLRKNRFPSGGSRGRGIFHVIPCDAVSNAERLKGTQEDERRLFYVAITRAEKYLFCSWSPIEEKRNSKKISEFQTDISRYDNITTAEPPAKSIRKIEGKQRHVDLTLPLTFSELKYYFECPYQFKLRFLYGFNEPIQQAMGFGKSLHDALAEIHAESIQGTTITVSDVDRLYEDHFFLPFISPANTQLKENLEKAFKRDLAKYIVENSNKFDKLEHVEKVIELNLANGIVVNGRIDLIRHTETNELTIVDFKSDAEAQDVETTKKQLHIYALGYKQLTGKSADLIEIHNLKHGGADREVVTDAMINSTVQLINEAGADLRSNHLEKCEDCSKCSMKCVCKHKDK</sequence>
<evidence type="ECO:0000256" key="12">
    <source>
        <dbReference type="ARBA" id="ARBA00034617"/>
    </source>
</evidence>
<evidence type="ECO:0000256" key="11">
    <source>
        <dbReference type="ARBA" id="ARBA00023235"/>
    </source>
</evidence>
<dbReference type="InterPro" id="IPR011604">
    <property type="entry name" value="PDDEXK-like_dom_sf"/>
</dbReference>
<dbReference type="Gene3D" id="3.90.320.10">
    <property type="match status" value="1"/>
</dbReference>
<comment type="catalytic activity">
    <reaction evidence="12">
        <text>Couples ATP hydrolysis with the unwinding of duplex DNA by translocating in the 3'-5' direction.</text>
        <dbReference type="EC" id="5.6.2.4"/>
    </reaction>
</comment>
<dbReference type="PANTHER" id="PTHR11070:SF2">
    <property type="entry name" value="ATP-DEPENDENT DNA HELICASE SRS2"/>
    <property type="match status" value="1"/>
</dbReference>
<name>A0ABV4K250_9BACT</name>
<evidence type="ECO:0000256" key="1">
    <source>
        <dbReference type="ARBA" id="ARBA00009922"/>
    </source>
</evidence>
<evidence type="ECO:0000256" key="8">
    <source>
        <dbReference type="ARBA" id="ARBA00022840"/>
    </source>
</evidence>
<keyword evidence="10" id="KW-0234">DNA repair</keyword>
<dbReference type="InterPro" id="IPR013986">
    <property type="entry name" value="DExx_box_DNA_helicase_dom_sf"/>
</dbReference>
<evidence type="ECO:0000256" key="5">
    <source>
        <dbReference type="ARBA" id="ARBA00022801"/>
    </source>
</evidence>
<dbReference type="Pfam" id="PF13361">
    <property type="entry name" value="UvrD_C"/>
    <property type="match status" value="2"/>
</dbReference>
<dbReference type="PROSITE" id="PS51198">
    <property type="entry name" value="UVRD_HELICASE_ATP_BIND"/>
    <property type="match status" value="1"/>
</dbReference>
<dbReference type="InterPro" id="IPR014016">
    <property type="entry name" value="UvrD-like_ATP-bd"/>
</dbReference>
<evidence type="ECO:0000256" key="4">
    <source>
        <dbReference type="ARBA" id="ARBA00022763"/>
    </source>
</evidence>
<dbReference type="PANTHER" id="PTHR11070">
    <property type="entry name" value="UVRD / RECB / PCRA DNA HELICASE FAMILY MEMBER"/>
    <property type="match status" value="1"/>
</dbReference>
<keyword evidence="11" id="KW-0413">Isomerase</keyword>
<accession>A0ABV4K250</accession>
<evidence type="ECO:0000259" key="17">
    <source>
        <dbReference type="PROSITE" id="PS51198"/>
    </source>
</evidence>